<dbReference type="PROSITE" id="PS00232">
    <property type="entry name" value="CADHERIN_1"/>
    <property type="match status" value="13"/>
</dbReference>
<dbReference type="InterPro" id="IPR039808">
    <property type="entry name" value="Cadherin"/>
</dbReference>
<comment type="subcellular location">
    <subcellularLocation>
        <location evidence="1">Membrane</location>
    </subcellularLocation>
</comment>
<feature type="domain" description="Cadherin" evidence="10">
    <location>
        <begin position="2159"/>
        <end position="2259"/>
    </location>
</feature>
<dbReference type="PANTHER" id="PTHR24027">
    <property type="entry name" value="CADHERIN-23"/>
    <property type="match status" value="1"/>
</dbReference>
<feature type="domain" description="Cadherin" evidence="10">
    <location>
        <begin position="704"/>
        <end position="808"/>
    </location>
</feature>
<feature type="domain" description="Cadherin" evidence="10">
    <location>
        <begin position="3204"/>
        <end position="3308"/>
    </location>
</feature>
<feature type="domain" description="Cadherin" evidence="10">
    <location>
        <begin position="2260"/>
        <end position="2364"/>
    </location>
</feature>
<feature type="domain" description="Cadherin" evidence="10">
    <location>
        <begin position="2467"/>
        <end position="2570"/>
    </location>
</feature>
<keyword evidence="5 8" id="KW-0472">Membrane</keyword>
<dbReference type="PRINTS" id="PR00205">
    <property type="entry name" value="CADHERIN"/>
</dbReference>
<feature type="domain" description="Cadherin" evidence="10">
    <location>
        <begin position="1126"/>
        <end position="1230"/>
    </location>
</feature>
<comment type="caution">
    <text evidence="11">The sequence shown here is derived from an EMBL/GenBank/DDBJ whole genome shotgun (WGS) entry which is preliminary data.</text>
</comment>
<keyword evidence="8" id="KW-0812">Transmembrane</keyword>
<dbReference type="PROSITE" id="PS50268">
    <property type="entry name" value="CADHERIN_2"/>
    <property type="match status" value="32"/>
</dbReference>
<feature type="domain" description="Cadherin" evidence="10">
    <location>
        <begin position="553"/>
        <end position="658"/>
    </location>
</feature>
<comment type="caution">
    <text evidence="7">Lacks conserved residue(s) required for the propagation of feature annotation.</text>
</comment>
<feature type="domain" description="Cadherin" evidence="10">
    <location>
        <begin position="1746"/>
        <end position="1859"/>
    </location>
</feature>
<evidence type="ECO:0000256" key="6">
    <source>
        <dbReference type="PROSITE-ProRule" id="PRU00043"/>
    </source>
</evidence>
<dbReference type="InterPro" id="IPR001791">
    <property type="entry name" value="Laminin_G"/>
</dbReference>
<feature type="domain" description="Cadherin" evidence="10">
    <location>
        <begin position="914"/>
        <end position="1020"/>
    </location>
</feature>
<feature type="domain" description="Cadherin" evidence="10">
    <location>
        <begin position="1231"/>
        <end position="1343"/>
    </location>
</feature>
<feature type="non-terminal residue" evidence="11">
    <location>
        <position position="1"/>
    </location>
</feature>
<feature type="domain" description="Cadherin" evidence="10">
    <location>
        <begin position="3099"/>
        <end position="3203"/>
    </location>
</feature>
<feature type="domain" description="Cadherin" evidence="10">
    <location>
        <begin position="1339"/>
        <end position="1436"/>
    </location>
</feature>
<sequence>MILPFCHCNRGPEKGFSQFQFTHHLYNATIYENSIPKTYIDCNVKMGIYIKDPLWTIKYKIFSGDESNLFKTEEYTVGDFSFLRIKTRSSNTAMLNREVRDIYTLTIQGTEKTYDYEARTKVIIRVLDANDLKPLFYPASYSVTVSEDTPLKASLVKVSATDADLGSNAEFYFSFPETLQAFMVHPSTGTIILSKYLNYTLSSKYEFHVLAEDRMKKISGTKGFGNVARVAINVEKVDPKPPIIASIDITSAKNKMEFLNAIMTVFVTGPEQKVQSVDIVAGNQFADFKVIPSDFKNQEYKLISIRSINWLNYPNGLNLSFQAKDNSRPPLLSPIKNLYIPVPKDNNVKFEKEVYHVMLSEFSPPKSFVVLTKVISDHSNISYAISKNHDSTNFLIHFKSGLITTAVQMDFEKKSHFEFDVTTTNKEAKAHVIIDIVDENDNAPKFSQTSYQETVFENVAIGTKVLQVTALDSDSGSKGFVTYAIANRGPLPFSIDPFSGIVSTSQELDYELMQRLYHLRIWASDSGTPFSHVTESTATIIMNNVNDNIPKFERIKCQATIPKWFPQGTCIGVMSAVDWDELQQVRYEIVSGNEQGLFDLNPTSGMLMLQKEIPQNRPDDVITSYSLKITATDGENYALPTDINITVSTTTEEACEKMKCEETQVLKNLTNMLIQSIKPKIQSADDETFSDVYIVNYHPPKFDKNLPSSIDVKENTPIDSTVLHIVAHDQDTGFNGKLVYVISDGNEDGCFLINMETGELKVFSHLDRETKGFYILNITVYDLGTPQKTSWKFLAINIIDVNDNEPKFDQPAYFLSVAEDTELRRIIFKVTATDTDLEENGRVKYSFLTPTETFTINEFTGEIGLIQPLDREQYPYYRLKIEARDQAKLEPQLMSTVDILVAVEDVNDNPPRFLSAPYKVQVPEDFPVGTMILWVEGYDLDLGLGGQINYNLMNSENGTFHLDTSTGVLTLERELDFEKRSQYNLTVRAVDHGKPRALSSSCIVEVEVIDINENLNAPRFTSFVFKGSVEEGCPIGTTVTTLTAHDEDSGKDGEVQYFISDGTGFGVFSIDQEKGTIQTVESLDRESISRYWLTVYATDMGTVPLTSWTEVYIEVLDINDNPPVPTKPVYFGSILENSPKDLSVLRIEASDPDSTSEGKLVYKITDTQLSYFNINPKTGVISTTASLLDREQKAEHIFEVIVSDGGKPLLQATATVIIEVLDVNDEVPKFTHKLFTVRLPERQGITQPMQVYRMIANDRDEGVNSEVTYTLVKDSNEKDFTIDPSSGIITSKSDFIPGDYSILTIKATDNGSPPKSSSVRLHIDWIQKPAPSTEPLVFDEPHFNFAVMETDPVTHMVGIISTEITQSELWFNITDGDSLQEFDIEKNSGSIVIAKRLDARQRSNYNLTVSVTDGTKSIFTQAYIHVVDINEHRPQFLKSQYEVSVPEDTSPWKDILQLSSRDEDGSTKLIYTIHSSVNAASLKHFQLDPSSGSLFLIEELDYEAQLVHILTVMVRDQDIPVKRNFVRVIVNVEDCNDHAPVFSNALYDGSVFNLAPTGAEVLQVKALDKDKGTNAQIIYTFHSGNIDNIFNIDPDSGRITVAKPIKELSQERYHLTVKATDQGFPPLSDLTTVNIQIKLSELTPPYFSQKEYFTEVSEAADVGLPLITVSATSPSTVNYEIKAGDPNGTFHVNSYSGVLSLQKPLDFETIISYQLQVRVTNLARVYSDAVIYVYVIDENDNAPVFLKSNFTGQVRESLHPNSMVMGDNNTPLVIQAVDADKDLNAHLIYQILEPDAQKYFKIEPGIGTLSTTDSIDFELTQVFHFTVQVRDSGNPSLYAENPAGVTIQVLNINDCPPKFEQAQYETSLFLPAFYGMEVIKVLAEDKDSNITYTIQDGNVNTDFSIQPTTGLILVHNAASLKQSYELTIRASDGLYKDVTHVKINFTEITESGLTFEHSSYKGSVMENTTDIKTVAAVRASGNYLNEPLTYTLLDSGRMFSITPTSGIIQTTGLIFDREQQFMYDLVVEVRDTRKPPRIAHTSVKVSVEDVNDNAPEFLNLPYYTNVQEDAEAGDVLFQVTAIDKDLGDNGKIMYSLAEDFAFFRVDPYLGDVSLKQSFDFYALNKYVLRVIATDCGDPPLLSEAELLVTVQNKSNPVFQSHHYTIDVPENIPPHTIILHVQARNPEGYRLVYNLVSENASKIFNLDFKTGALSVVDTLDYETETSHVLIVRATDAVLGTYSEATVLVEVEDVNDNPPFFQQKVYIAQITEGLPVGSPVIQMHASDKDSGRNKDITYEIMESDGSSMFSIDAVTGQVVTTQELDYETTQQFNLKVRAVDNGMPSLSGEALLLVNLSDVNDNCPKFSQPQYNSILNEMAVCGQIVIRVQASDPDVNDVNNLKYFIVSGNNHRYFYINQTSGLISFNNACKKNLDPFYNLTVSVTDGVFQDIVPVNIDMITANKHTPYFDQSVYEVELVENAQVGTQVIKLAAIDPDDGPFGSVDYTIINMLANEKFSINRDGEITTTEKLDRENTTQRVIAIKVMAKDGGGKVAFCTVKIILTDENDNAPLFKASQYQVSIKSNLSKGSPVIQIMAYDADEGSNADVTYSVDETGDVTEDIIEINPFSGVVSIKESLASLENRIFNFTVKAEDNGLPRHNSSVPVQINVIPPEVSLPRFSEPLYTFTAVEDIPVGSEVGIVKANAEEPVIYSLVEGNTVESNKDRVFSLDKESGTMILQKTIDHEKTKWYQIDVMALCHSNSTEVFTLASVNIQVEDINDNNPEFDTNLYKAVLMENMPAGTTVMQVTANDPDTDSNGQVTYRLEPEFDDVSELFAIDSKNGWITSLKELDCEAKDLYQFLVIATDQGGKVKLSSSAAVEIIVMDENDNPPQFTSDVYKGSIIENSPPGEPIVSVDTKDFDVSEENRQLTCYITDGDPQGIFSIEQVDGKWTVMVKGLIDREEKEKHSIKITATDGRFQTSSEVEIHVLDINDNSPQCEQVLYTESVPEDAPVGFFILKVSARDPDLGTSGQITYTLHGPRADKFRLDPQTGDLHTLEILDREMEMEYELFVKSTDGGGRSCQADIMLVIQDINDNAPKFSFNHYEISVFDNTTVKTPIAVLFAKDPDAGINSEVMYSLVDSANNFFSVDESSGILRLEKTLSDATTSVFELKIQATDRGLPHHLSSVAKITVNVVSLSDYVPVFQHSEYFTSVLEGSAIGSEVLRVSAQINDATPNVIIFYNIISGNEEGKFTLDSNTGVIYVNGTLDFEQAHEYYLLLEGAREGSSFLNDTTMVVINITDINDNHPRFNREEYHSEISEDISLGEIILKVSAEDVDGPMNNQILYNIVNGDPQQQFSIDRDTGDIWVRHHLDREEHSSYILTIRASDNGNPPLFTDVQAVIKVSDVNDNPPIFFQLNYSLVIQATDSGYPPLSSSCFVKIKIIEESLYPPSVVPLEIFITTIDKVFTGKVIGKIHATDQDLHDVLTYSLASESPVNGHFTVDSVDGKIITNDILEPGLYSLNVTVSDGKFTSSASVDVCVWRATQDVLDNGVTVSVTGISPGDFIGYHWKSIQKILGDIPGVTKQAVHIAGLQQDPTASGLEALLVLKEKNSSLDIMKILNKNFEEKDGFKALQVRRGLCRRGNCPPSCKFTVQMNSSRISTHTTAGTSFITPHHFWETVCSCNESAAKFKEDSYLRYNYINDNTDFFNLSLRIRTNQSNGLIMVTNGTDSGALRISNKDLMFDYKCGHSPVRTLHVRNASVSDGIWHHVSLQLKGSELQITLDNVSSASVTLLERCQIHNKEGFLIFGGNSTGVNNLGFQGCLDLLTFNGETMKKDMVAGVSLNGNRKITGIFECCSCMKGCNNTPCPRERKCTKGLQCVCYPPYPATSHCETKNQTCNSQPCPEGTECETEAEGYRACPDEECDPLNWPCVCEVTIDKHFGLPEIMVTSAVLIGVIILVIIFIFSRKRYLHWKKHIPVNTTNSNGFLQPDSGRNIIGDSPELPAIEMEIMTNAQNNLAHDPFLPNEMHRHSDFFPSNGVRFQKQRGTVVCSVAPNLPPAPPSSSDNESVLKNHWELEYDDSDYYSPHGMRDYPQYEFVEERYPHLRPASVHRSVHFEGFPFPLEHYNRRAPLPPCYSNQTLDDFLGRDTIPLPPSHCPNEYTAISYYPTEHTEGVNNLNGTGYRRLSMRLSVAQPSYADCVPNPQTVASSRTPRNYEGSDMIESDYGSCEEVMF</sequence>
<organism evidence="11 12">
    <name type="scientific">Polypterus senegalus</name>
    <name type="common">Senegal bichir</name>
    <dbReference type="NCBI Taxonomy" id="55291"/>
    <lineage>
        <taxon>Eukaryota</taxon>
        <taxon>Metazoa</taxon>
        <taxon>Chordata</taxon>
        <taxon>Craniata</taxon>
        <taxon>Vertebrata</taxon>
        <taxon>Euteleostomi</taxon>
        <taxon>Actinopterygii</taxon>
        <taxon>Polypteriformes</taxon>
        <taxon>Polypteridae</taxon>
        <taxon>Polypterus</taxon>
    </lineage>
</organism>
<feature type="domain" description="Cadherin" evidence="10">
    <location>
        <begin position="447"/>
        <end position="552"/>
    </location>
</feature>
<evidence type="ECO:0000256" key="7">
    <source>
        <dbReference type="PROSITE-ProRule" id="PRU00122"/>
    </source>
</evidence>
<dbReference type="InterPro" id="IPR015919">
    <property type="entry name" value="Cadherin-like_sf"/>
</dbReference>
<feature type="domain" description="Cadherin" evidence="10">
    <location>
        <begin position="2058"/>
        <end position="2158"/>
    </location>
</feature>
<gene>
    <name evidence="11" type="primary">Fat2</name>
    <name evidence="11" type="ORF">GTO92_0004429</name>
</gene>
<feature type="domain" description="Cadherin" evidence="10">
    <location>
        <begin position="22"/>
        <end position="136"/>
    </location>
</feature>
<feature type="domain" description="Cadherin" evidence="10">
    <location>
        <begin position="809"/>
        <end position="913"/>
    </location>
</feature>
<dbReference type="SUPFAM" id="SSF49313">
    <property type="entry name" value="Cadherin-like"/>
    <property type="match status" value="32"/>
</dbReference>
<feature type="domain" description="Cadherin" evidence="10">
    <location>
        <begin position="1860"/>
        <end position="1955"/>
    </location>
</feature>
<dbReference type="Gene3D" id="2.60.120.200">
    <property type="match status" value="1"/>
</dbReference>
<keyword evidence="4 6" id="KW-0106">Calcium</keyword>
<evidence type="ECO:0000313" key="11">
    <source>
        <dbReference type="EMBL" id="MBN3293708.1"/>
    </source>
</evidence>
<dbReference type="CDD" id="cd11304">
    <property type="entry name" value="Cadherin_repeat"/>
    <property type="match status" value="32"/>
</dbReference>
<feature type="domain" description="Cadherin" evidence="10">
    <location>
        <begin position="2892"/>
        <end position="2996"/>
    </location>
</feature>
<dbReference type="Gene3D" id="2.60.40.60">
    <property type="entry name" value="Cadherins"/>
    <property type="match status" value="32"/>
</dbReference>
<evidence type="ECO:0000256" key="8">
    <source>
        <dbReference type="SAM" id="Phobius"/>
    </source>
</evidence>
<dbReference type="CDD" id="cd00110">
    <property type="entry name" value="LamG"/>
    <property type="match status" value="1"/>
</dbReference>
<dbReference type="InterPro" id="IPR013320">
    <property type="entry name" value="ConA-like_dom_sf"/>
</dbReference>
<feature type="domain" description="Cadherin" evidence="10">
    <location>
        <begin position="2678"/>
        <end position="2783"/>
    </location>
</feature>
<evidence type="ECO:0000259" key="9">
    <source>
        <dbReference type="PROSITE" id="PS50025"/>
    </source>
</evidence>
<dbReference type="InterPro" id="IPR056286">
    <property type="entry name" value="Cadherin_CELSR1-3_9th"/>
</dbReference>
<keyword evidence="3" id="KW-0677">Repeat</keyword>
<feature type="domain" description="Cadherin" evidence="10">
    <location>
        <begin position="1437"/>
        <end position="1542"/>
    </location>
</feature>
<feature type="domain" description="Cadherin" evidence="10">
    <location>
        <begin position="2571"/>
        <end position="2677"/>
    </location>
</feature>
<feature type="domain" description="Cadherin" evidence="10">
    <location>
        <begin position="351"/>
        <end position="446"/>
    </location>
</feature>
<dbReference type="Pfam" id="PF23592">
    <property type="entry name" value="Cadherin_CELSR2_9th"/>
    <property type="match status" value="1"/>
</dbReference>
<dbReference type="EMBL" id="JAAWVN010022766">
    <property type="protein sequence ID" value="MBN3293708.1"/>
    <property type="molecule type" value="Genomic_DNA"/>
</dbReference>
<keyword evidence="2" id="KW-0245">EGF-like domain</keyword>
<feature type="domain" description="Cadherin" evidence="10">
    <location>
        <begin position="1648"/>
        <end position="1745"/>
    </location>
</feature>
<feature type="domain" description="Cadherin" evidence="10">
    <location>
        <begin position="3309"/>
        <end position="3413"/>
    </location>
</feature>
<evidence type="ECO:0000259" key="10">
    <source>
        <dbReference type="PROSITE" id="PS50268"/>
    </source>
</evidence>
<keyword evidence="8" id="KW-1133">Transmembrane helix</keyword>
<dbReference type="Proteomes" id="UP001166052">
    <property type="component" value="Unassembled WGS sequence"/>
</dbReference>
<dbReference type="Pfam" id="PF02210">
    <property type="entry name" value="Laminin_G_2"/>
    <property type="match status" value="1"/>
</dbReference>
<reference evidence="11" key="1">
    <citation type="journal article" date="2021" name="Cell">
        <title>Tracing the genetic footprints of vertebrate landing in non-teleost ray-finned fishes.</title>
        <authorList>
            <person name="Bi X."/>
            <person name="Wang K."/>
            <person name="Yang L."/>
            <person name="Pan H."/>
            <person name="Jiang H."/>
            <person name="Wei Q."/>
            <person name="Fang M."/>
            <person name="Yu H."/>
            <person name="Zhu C."/>
            <person name="Cai Y."/>
            <person name="He Y."/>
            <person name="Gan X."/>
            <person name="Zeng H."/>
            <person name="Yu D."/>
            <person name="Zhu Y."/>
            <person name="Jiang H."/>
            <person name="Qiu Q."/>
            <person name="Yang H."/>
            <person name="Zhang Y.E."/>
            <person name="Wang W."/>
            <person name="Zhu M."/>
            <person name="He S."/>
            <person name="Zhang G."/>
        </authorList>
    </citation>
    <scope>NUCLEOTIDE SEQUENCE</scope>
    <source>
        <strain evidence="11">Bchr_001</strain>
    </source>
</reference>
<feature type="domain" description="Laminin G" evidence="9">
    <location>
        <begin position="3685"/>
        <end position="3857"/>
    </location>
</feature>
<feature type="domain" description="Cadherin" evidence="10">
    <location>
        <begin position="1543"/>
        <end position="1647"/>
    </location>
</feature>
<dbReference type="SUPFAM" id="SSF49899">
    <property type="entry name" value="Concanavalin A-like lectins/glucanases"/>
    <property type="match status" value="1"/>
</dbReference>
<evidence type="ECO:0000256" key="3">
    <source>
        <dbReference type="ARBA" id="ARBA00022737"/>
    </source>
</evidence>
<dbReference type="SMART" id="SM00112">
    <property type="entry name" value="CA"/>
    <property type="match status" value="32"/>
</dbReference>
<dbReference type="SMART" id="SM00282">
    <property type="entry name" value="LamG"/>
    <property type="match status" value="1"/>
</dbReference>
<evidence type="ECO:0000256" key="1">
    <source>
        <dbReference type="ARBA" id="ARBA00004370"/>
    </source>
</evidence>
<evidence type="ECO:0000256" key="5">
    <source>
        <dbReference type="ARBA" id="ARBA00023136"/>
    </source>
</evidence>
<feature type="domain" description="Cadherin" evidence="10">
    <location>
        <begin position="2784"/>
        <end position="2891"/>
    </location>
</feature>
<dbReference type="PANTHER" id="PTHR24027:SF106">
    <property type="entry name" value="CADHERIN-18"/>
    <property type="match status" value="1"/>
</dbReference>
<dbReference type="PROSITE" id="PS50025">
    <property type="entry name" value="LAM_G_DOMAIN"/>
    <property type="match status" value="1"/>
</dbReference>
<feature type="domain" description="Cadherin" evidence="10">
    <location>
        <begin position="2365"/>
        <end position="2466"/>
    </location>
</feature>
<dbReference type="Pfam" id="PF00028">
    <property type="entry name" value="Cadherin"/>
    <property type="match status" value="25"/>
</dbReference>
<evidence type="ECO:0000256" key="4">
    <source>
        <dbReference type="ARBA" id="ARBA00022837"/>
    </source>
</evidence>
<protein>
    <submittedName>
        <fullName evidence="11">FAT2 protein</fullName>
    </submittedName>
</protein>
<proteinExistence type="predicted"/>
<feature type="domain" description="Cadherin" evidence="10">
    <location>
        <begin position="137"/>
        <end position="244"/>
    </location>
</feature>
<name>A0ABS2Z514_POLSE</name>
<dbReference type="InterPro" id="IPR020894">
    <property type="entry name" value="Cadherin_CS"/>
</dbReference>
<dbReference type="InterPro" id="IPR002126">
    <property type="entry name" value="Cadherin-like_dom"/>
</dbReference>
<feature type="transmembrane region" description="Helical" evidence="8">
    <location>
        <begin position="3947"/>
        <end position="3966"/>
    </location>
</feature>
<feature type="non-terminal residue" evidence="11">
    <location>
        <position position="4236"/>
    </location>
</feature>
<evidence type="ECO:0000313" key="12">
    <source>
        <dbReference type="Proteomes" id="UP001166052"/>
    </source>
</evidence>
<feature type="domain" description="Cadherin" evidence="10">
    <location>
        <begin position="2997"/>
        <end position="3098"/>
    </location>
</feature>
<keyword evidence="12" id="KW-1185">Reference proteome</keyword>
<evidence type="ECO:0000256" key="2">
    <source>
        <dbReference type="ARBA" id="ARBA00022536"/>
    </source>
</evidence>
<accession>A0ABS2Z514</accession>
<feature type="domain" description="Cadherin" evidence="10">
    <location>
        <begin position="1021"/>
        <end position="1125"/>
    </location>
</feature>
<feature type="domain" description="Cadherin" evidence="10">
    <location>
        <begin position="1956"/>
        <end position="2057"/>
    </location>
</feature>
<feature type="domain" description="Cadherin" evidence="10">
    <location>
        <begin position="3468"/>
        <end position="3563"/>
    </location>
</feature>